<dbReference type="InterPro" id="IPR050187">
    <property type="entry name" value="Lipid_Phosphate_FormReg"/>
</dbReference>
<organism evidence="13 14">
    <name type="scientific">Oceaniferula marina</name>
    <dbReference type="NCBI Taxonomy" id="2748318"/>
    <lineage>
        <taxon>Bacteria</taxon>
        <taxon>Pseudomonadati</taxon>
        <taxon>Verrucomicrobiota</taxon>
        <taxon>Verrucomicrobiia</taxon>
        <taxon>Verrucomicrobiales</taxon>
        <taxon>Verrucomicrobiaceae</taxon>
        <taxon>Oceaniferula</taxon>
    </lineage>
</organism>
<evidence type="ECO:0000256" key="9">
    <source>
        <dbReference type="ARBA" id="ARBA00023098"/>
    </source>
</evidence>
<evidence type="ECO:0000256" key="5">
    <source>
        <dbReference type="ARBA" id="ARBA00022741"/>
    </source>
</evidence>
<keyword evidence="14" id="KW-1185">Reference proteome</keyword>
<dbReference type="GO" id="GO:0001727">
    <property type="term" value="F:lipid kinase activity"/>
    <property type="evidence" value="ECO:0007669"/>
    <property type="project" value="InterPro"/>
</dbReference>
<dbReference type="AlphaFoldDB" id="A0A851GE10"/>
<evidence type="ECO:0000256" key="7">
    <source>
        <dbReference type="ARBA" id="ARBA00022840"/>
    </source>
</evidence>
<dbReference type="InterPro" id="IPR022433">
    <property type="entry name" value="Lip_kinase_YegS"/>
</dbReference>
<keyword evidence="8" id="KW-0460">Magnesium</keyword>
<dbReference type="InterPro" id="IPR016064">
    <property type="entry name" value="NAD/diacylglycerol_kinase_sf"/>
</dbReference>
<keyword evidence="2" id="KW-0444">Lipid biosynthesis</keyword>
<dbReference type="PROSITE" id="PS50146">
    <property type="entry name" value="DAGK"/>
    <property type="match status" value="1"/>
</dbReference>
<evidence type="ECO:0000256" key="1">
    <source>
        <dbReference type="ARBA" id="ARBA00001946"/>
    </source>
</evidence>
<dbReference type="NCBIfam" id="TIGR00147">
    <property type="entry name" value="YegS/Rv2252/BmrU family lipid kinase"/>
    <property type="match status" value="1"/>
</dbReference>
<comment type="cofactor">
    <cofactor evidence="1">
        <name>Mg(2+)</name>
        <dbReference type="ChEBI" id="CHEBI:18420"/>
    </cofactor>
</comment>
<dbReference type="GO" id="GO:0008654">
    <property type="term" value="P:phospholipid biosynthetic process"/>
    <property type="evidence" value="ECO:0007669"/>
    <property type="project" value="UniProtKB-KW"/>
</dbReference>
<evidence type="ECO:0000256" key="8">
    <source>
        <dbReference type="ARBA" id="ARBA00022842"/>
    </source>
</evidence>
<dbReference type="InterPro" id="IPR045540">
    <property type="entry name" value="YegS/DAGK_C"/>
</dbReference>
<dbReference type="InterPro" id="IPR001206">
    <property type="entry name" value="Diacylglycerol_kinase_cat_dom"/>
</dbReference>
<evidence type="ECO:0000256" key="11">
    <source>
        <dbReference type="ARBA" id="ARBA00023264"/>
    </source>
</evidence>
<keyword evidence="11" id="KW-1208">Phospholipid metabolism</keyword>
<dbReference type="Gene3D" id="2.60.200.40">
    <property type="match status" value="1"/>
</dbReference>
<accession>A0A851GE10</accession>
<proteinExistence type="inferred from homology"/>
<dbReference type="PANTHER" id="PTHR12358">
    <property type="entry name" value="SPHINGOSINE KINASE"/>
    <property type="match status" value="1"/>
</dbReference>
<dbReference type="SUPFAM" id="SSF111331">
    <property type="entry name" value="NAD kinase/diacylglycerol kinase-like"/>
    <property type="match status" value="1"/>
</dbReference>
<keyword evidence="6 13" id="KW-0418">Kinase</keyword>
<evidence type="ECO:0000313" key="14">
    <source>
        <dbReference type="Proteomes" id="UP000557872"/>
    </source>
</evidence>
<sequence>MKTRLIINGKKAGLDPVRDAVFQAREFAEMEVRPTWEGGDVQRLVAEAAAEGCQRIIAGGGDGTVNEAVDAILQLPADQQPELALLPLGTANDFATACTIPADYGQALRLAQTGTAVPVDAARANERHFINVASAGFGAQVTTSTPVALKNFLGGGAYTLSGLVQAVNFTPYAGTVRAPGVEMDHELVIGAVCNGRQAGGGQQLAPKAVINDGLFDVVSLRSFPADAVSQVIRELLDSDVDGEYVQRRQVAWLESSSEVPIPVNLDGEPIESTHIRFEVVPGAVRMVLPAKCPLLDPNG</sequence>
<dbReference type="Proteomes" id="UP000557872">
    <property type="component" value="Unassembled WGS sequence"/>
</dbReference>
<evidence type="ECO:0000256" key="6">
    <source>
        <dbReference type="ARBA" id="ARBA00022777"/>
    </source>
</evidence>
<evidence type="ECO:0000256" key="10">
    <source>
        <dbReference type="ARBA" id="ARBA00023209"/>
    </source>
</evidence>
<dbReference type="GO" id="GO:0005886">
    <property type="term" value="C:plasma membrane"/>
    <property type="evidence" value="ECO:0007669"/>
    <property type="project" value="TreeGrafter"/>
</dbReference>
<dbReference type="Gene3D" id="3.40.50.10330">
    <property type="entry name" value="Probable inorganic polyphosphate/atp-NAD kinase, domain 1"/>
    <property type="match status" value="1"/>
</dbReference>
<keyword evidence="10" id="KW-0594">Phospholipid biosynthesis</keyword>
<evidence type="ECO:0000259" key="12">
    <source>
        <dbReference type="PROSITE" id="PS50146"/>
    </source>
</evidence>
<dbReference type="PANTHER" id="PTHR12358:SF106">
    <property type="entry name" value="LIPID KINASE YEGS"/>
    <property type="match status" value="1"/>
</dbReference>
<keyword evidence="9" id="KW-0443">Lipid metabolism</keyword>
<dbReference type="Pfam" id="PF00781">
    <property type="entry name" value="DAGK_cat"/>
    <property type="match status" value="1"/>
</dbReference>
<evidence type="ECO:0000313" key="13">
    <source>
        <dbReference type="EMBL" id="NWK55783.1"/>
    </source>
</evidence>
<keyword evidence="7" id="KW-0067">ATP-binding</keyword>
<dbReference type="SMART" id="SM00046">
    <property type="entry name" value="DAGKc"/>
    <property type="match status" value="1"/>
</dbReference>
<comment type="caution">
    <text evidence="13">The sequence shown here is derived from an EMBL/GenBank/DDBJ whole genome shotgun (WGS) entry which is preliminary data.</text>
</comment>
<keyword evidence="5" id="KW-0547">Nucleotide-binding</keyword>
<dbReference type="HAMAP" id="MF_01377">
    <property type="entry name" value="YegS"/>
    <property type="match status" value="1"/>
</dbReference>
<protein>
    <submittedName>
        <fullName evidence="13">Lipid kinase YegS</fullName>
        <ecNumber evidence="13">2.7.1.-</ecNumber>
    </submittedName>
</protein>
<dbReference type="Pfam" id="PF19279">
    <property type="entry name" value="YegS_C"/>
    <property type="match status" value="1"/>
</dbReference>
<dbReference type="GO" id="GO:0046872">
    <property type="term" value="F:metal ion binding"/>
    <property type="evidence" value="ECO:0007669"/>
    <property type="project" value="UniProtKB-KW"/>
</dbReference>
<keyword evidence="4" id="KW-0479">Metal-binding</keyword>
<feature type="domain" description="DAGKc" evidence="12">
    <location>
        <begin position="1"/>
        <end position="128"/>
    </location>
</feature>
<dbReference type="GO" id="GO:0005524">
    <property type="term" value="F:ATP binding"/>
    <property type="evidence" value="ECO:0007669"/>
    <property type="project" value="UniProtKB-KW"/>
</dbReference>
<evidence type="ECO:0000256" key="4">
    <source>
        <dbReference type="ARBA" id="ARBA00022723"/>
    </source>
</evidence>
<dbReference type="EMBL" id="JACBAZ010000003">
    <property type="protein sequence ID" value="NWK55783.1"/>
    <property type="molecule type" value="Genomic_DNA"/>
</dbReference>
<evidence type="ECO:0000256" key="2">
    <source>
        <dbReference type="ARBA" id="ARBA00022516"/>
    </source>
</evidence>
<evidence type="ECO:0000256" key="3">
    <source>
        <dbReference type="ARBA" id="ARBA00022679"/>
    </source>
</evidence>
<dbReference type="InterPro" id="IPR005218">
    <property type="entry name" value="Diacylglycerol/lipid_kinase"/>
</dbReference>
<dbReference type="NCBIfam" id="NF009602">
    <property type="entry name" value="PRK13054.1"/>
    <property type="match status" value="1"/>
</dbReference>
<name>A0A851GE10_9BACT</name>
<reference evidence="13 14" key="1">
    <citation type="submission" date="2020-07" db="EMBL/GenBank/DDBJ databases">
        <title>Roseicoccus Jingziensis gen. nov., sp. nov., isolated from coastal seawater.</title>
        <authorList>
            <person name="Feng X."/>
        </authorList>
    </citation>
    <scope>NUCLEOTIDE SEQUENCE [LARGE SCALE GENOMIC DNA]</scope>
    <source>
        <strain evidence="13 14">N1E253</strain>
    </source>
</reference>
<keyword evidence="3 13" id="KW-0808">Transferase</keyword>
<dbReference type="RefSeq" id="WP_178932324.1">
    <property type="nucleotide sequence ID" value="NZ_JACBAZ010000003.1"/>
</dbReference>
<gene>
    <name evidence="13" type="primary">yegS</name>
    <name evidence="13" type="ORF">HW115_09190</name>
</gene>
<dbReference type="InterPro" id="IPR017438">
    <property type="entry name" value="ATP-NAD_kinase_N"/>
</dbReference>
<dbReference type="EC" id="2.7.1.-" evidence="13"/>